<evidence type="ECO:0000313" key="3">
    <source>
        <dbReference type="Proteomes" id="UP000775547"/>
    </source>
</evidence>
<proteinExistence type="predicted"/>
<reference evidence="2" key="2">
    <citation type="submission" date="2021-10" db="EMBL/GenBank/DDBJ databases">
        <title>Phylogenomics reveals ancestral predisposition of the termite-cultivated fungus Termitomyces towards a domesticated lifestyle.</title>
        <authorList>
            <person name="Auxier B."/>
            <person name="Grum-Grzhimaylo A."/>
            <person name="Cardenas M.E."/>
            <person name="Lodge J.D."/>
            <person name="Laessoe T."/>
            <person name="Pedersen O."/>
            <person name="Smith M.E."/>
            <person name="Kuyper T.W."/>
            <person name="Franco-Molano E.A."/>
            <person name="Baroni T.J."/>
            <person name="Aanen D.K."/>
        </authorList>
    </citation>
    <scope>NUCLEOTIDE SEQUENCE</scope>
    <source>
        <strain evidence="2">AP01</strain>
        <tissue evidence="2">Mycelium</tissue>
    </source>
</reference>
<accession>A0A9P7FQ03</accession>
<comment type="caution">
    <text evidence="2">The sequence shown here is derived from an EMBL/GenBank/DDBJ whole genome shotgun (WGS) entry which is preliminary data.</text>
</comment>
<evidence type="ECO:0000313" key="2">
    <source>
        <dbReference type="EMBL" id="KAG5634113.1"/>
    </source>
</evidence>
<protein>
    <submittedName>
        <fullName evidence="2">Uncharacterized protein</fullName>
    </submittedName>
</protein>
<feature type="region of interest" description="Disordered" evidence="1">
    <location>
        <begin position="1"/>
        <end position="90"/>
    </location>
</feature>
<feature type="non-terminal residue" evidence="2">
    <location>
        <position position="1"/>
    </location>
</feature>
<keyword evidence="3" id="KW-1185">Reference proteome</keyword>
<dbReference type="OrthoDB" id="2642524at2759"/>
<dbReference type="Proteomes" id="UP000775547">
    <property type="component" value="Unassembled WGS sequence"/>
</dbReference>
<dbReference type="EMBL" id="JABCKV010004052">
    <property type="protein sequence ID" value="KAG5634113.1"/>
    <property type="molecule type" value="Genomic_DNA"/>
</dbReference>
<gene>
    <name evidence="2" type="ORF">DXG03_006298</name>
</gene>
<dbReference type="AlphaFoldDB" id="A0A9P7FQ03"/>
<sequence>DGTPPTPTQDSWPDDSTSTLIPSPTPPEGLRRRRHRRPLVGYTIDSGDEQPVSECSYSSSSEPDDDERSPFLHDHDPSFSDDDTSKHDHDQYHNHDAAAAAGIIRISQGARPGSGWTGSIRISQAAGEWLALALQPGILPQYTEKIEVPDDKQELTLLERILASFTVYAELKAARTEEEFGRVFGRLQVEWGYVGGIVCLLHPHEVFIHSFLV</sequence>
<feature type="compositionally biased region" description="Basic and acidic residues" evidence="1">
    <location>
        <begin position="68"/>
        <end position="90"/>
    </location>
</feature>
<organism evidence="2 3">
    <name type="scientific">Asterophora parasitica</name>
    <dbReference type="NCBI Taxonomy" id="117018"/>
    <lineage>
        <taxon>Eukaryota</taxon>
        <taxon>Fungi</taxon>
        <taxon>Dikarya</taxon>
        <taxon>Basidiomycota</taxon>
        <taxon>Agaricomycotina</taxon>
        <taxon>Agaricomycetes</taxon>
        <taxon>Agaricomycetidae</taxon>
        <taxon>Agaricales</taxon>
        <taxon>Tricholomatineae</taxon>
        <taxon>Lyophyllaceae</taxon>
        <taxon>Asterophora</taxon>
    </lineage>
</organism>
<name>A0A9P7FQ03_9AGAR</name>
<reference evidence="2" key="1">
    <citation type="submission" date="2020-07" db="EMBL/GenBank/DDBJ databases">
        <authorList>
            <person name="Nieuwenhuis M."/>
            <person name="Van De Peppel L.J.J."/>
        </authorList>
    </citation>
    <scope>NUCLEOTIDE SEQUENCE</scope>
    <source>
        <strain evidence="2">AP01</strain>
        <tissue evidence="2">Mycelium</tissue>
    </source>
</reference>
<feature type="compositionally biased region" description="Low complexity" evidence="1">
    <location>
        <begin position="52"/>
        <end position="61"/>
    </location>
</feature>
<evidence type="ECO:0000256" key="1">
    <source>
        <dbReference type="SAM" id="MobiDB-lite"/>
    </source>
</evidence>